<sequence>MYYYTLRLMDSVKSTIFLLCGALLEFNYTEHLTVRYTVAQ</sequence>
<protein>
    <submittedName>
        <fullName evidence="1">Uncharacterized protein</fullName>
    </submittedName>
</protein>
<proteinExistence type="predicted"/>
<reference evidence="1" key="1">
    <citation type="submission" date="2014-11" db="EMBL/GenBank/DDBJ databases">
        <authorList>
            <person name="Amaro Gonzalez C."/>
        </authorList>
    </citation>
    <scope>NUCLEOTIDE SEQUENCE</scope>
</reference>
<name>A0A0E9XVI7_ANGAN</name>
<evidence type="ECO:0000313" key="1">
    <source>
        <dbReference type="EMBL" id="JAI06417.1"/>
    </source>
</evidence>
<organism evidence="1">
    <name type="scientific">Anguilla anguilla</name>
    <name type="common">European freshwater eel</name>
    <name type="synonym">Muraena anguilla</name>
    <dbReference type="NCBI Taxonomy" id="7936"/>
    <lineage>
        <taxon>Eukaryota</taxon>
        <taxon>Metazoa</taxon>
        <taxon>Chordata</taxon>
        <taxon>Craniata</taxon>
        <taxon>Vertebrata</taxon>
        <taxon>Euteleostomi</taxon>
        <taxon>Actinopterygii</taxon>
        <taxon>Neopterygii</taxon>
        <taxon>Teleostei</taxon>
        <taxon>Anguilliformes</taxon>
        <taxon>Anguillidae</taxon>
        <taxon>Anguilla</taxon>
    </lineage>
</organism>
<reference evidence="1" key="2">
    <citation type="journal article" date="2015" name="Fish Shellfish Immunol.">
        <title>Early steps in the European eel (Anguilla anguilla)-Vibrio vulnificus interaction in the gills: Role of the RtxA13 toxin.</title>
        <authorList>
            <person name="Callol A."/>
            <person name="Pajuelo D."/>
            <person name="Ebbesson L."/>
            <person name="Teles M."/>
            <person name="MacKenzie S."/>
            <person name="Amaro C."/>
        </authorList>
    </citation>
    <scope>NUCLEOTIDE SEQUENCE</scope>
</reference>
<dbReference type="AlphaFoldDB" id="A0A0E9XVI7"/>
<dbReference type="EMBL" id="GBXM01002161">
    <property type="protein sequence ID" value="JAI06417.1"/>
    <property type="molecule type" value="Transcribed_RNA"/>
</dbReference>
<accession>A0A0E9XVI7</accession>